<evidence type="ECO:0000256" key="2">
    <source>
        <dbReference type="ARBA" id="ARBA00023004"/>
    </source>
</evidence>
<dbReference type="PRINTS" id="PR00469">
    <property type="entry name" value="PNDRDTASEII"/>
</dbReference>
<evidence type="ECO:0000313" key="6">
    <source>
        <dbReference type="EMBL" id="RAM00355.1"/>
    </source>
</evidence>
<evidence type="ECO:0000313" key="8">
    <source>
        <dbReference type="Proteomes" id="UP000293902"/>
    </source>
</evidence>
<dbReference type="PROSITE" id="PS00198">
    <property type="entry name" value="4FE4S_FER_1"/>
    <property type="match status" value="2"/>
</dbReference>
<dbReference type="Gene3D" id="3.30.70.20">
    <property type="match status" value="1"/>
</dbReference>
<dbReference type="GO" id="GO:0016491">
    <property type="term" value="F:oxidoreductase activity"/>
    <property type="evidence" value="ECO:0007669"/>
    <property type="project" value="InterPro"/>
</dbReference>
<dbReference type="Pfam" id="PF14691">
    <property type="entry name" value="Fer4_20"/>
    <property type="match status" value="1"/>
</dbReference>
<accession>A0A328FB46</accession>
<keyword evidence="8" id="KW-1185">Reference proteome</keyword>
<dbReference type="PANTHER" id="PTHR43100">
    <property type="entry name" value="GLUTAMATE SYNTHASE [NADPH] SMALL CHAIN"/>
    <property type="match status" value="1"/>
</dbReference>
<keyword evidence="3" id="KW-0411">Iron-sulfur</keyword>
<dbReference type="InterPro" id="IPR017896">
    <property type="entry name" value="4Fe4S_Fe-S-bd"/>
</dbReference>
<keyword evidence="1" id="KW-0479">Metal-binding</keyword>
<feature type="domain" description="4Fe-4S ferredoxin-type" evidence="4">
    <location>
        <begin position="710"/>
        <end position="739"/>
    </location>
</feature>
<evidence type="ECO:0000313" key="5">
    <source>
        <dbReference type="EMBL" id="QBH12072.1"/>
    </source>
</evidence>
<dbReference type="InterPro" id="IPR028261">
    <property type="entry name" value="DPD_II"/>
</dbReference>
<dbReference type="Gene3D" id="2.160.20.60">
    <property type="entry name" value="Glutamate synthase, alpha subunit, C-terminal domain"/>
    <property type="match status" value="1"/>
</dbReference>
<evidence type="ECO:0000313" key="7">
    <source>
        <dbReference type="Proteomes" id="UP000248798"/>
    </source>
</evidence>
<dbReference type="InterPro" id="IPR009051">
    <property type="entry name" value="Helical_ferredxn"/>
</dbReference>
<protein>
    <submittedName>
        <fullName evidence="6">Pyridine nucleotide-disulfide oxidoreductase</fullName>
    </submittedName>
</protein>
<dbReference type="Pfam" id="PF01493">
    <property type="entry name" value="GXGXG"/>
    <property type="match status" value="1"/>
</dbReference>
<dbReference type="InterPro" id="IPR023753">
    <property type="entry name" value="FAD/NAD-binding_dom"/>
</dbReference>
<dbReference type="GO" id="GO:0046872">
    <property type="term" value="F:metal ion binding"/>
    <property type="evidence" value="ECO:0007669"/>
    <property type="project" value="UniProtKB-KW"/>
</dbReference>
<dbReference type="EMBL" id="QLNI01000051">
    <property type="protein sequence ID" value="RAM00355.1"/>
    <property type="molecule type" value="Genomic_DNA"/>
</dbReference>
<dbReference type="Gene3D" id="1.10.1060.10">
    <property type="entry name" value="Alpha-helical ferredoxin"/>
    <property type="match status" value="1"/>
</dbReference>
<dbReference type="PANTHER" id="PTHR43100:SF2">
    <property type="entry name" value="BNAA03G19380D PROTEIN"/>
    <property type="match status" value="1"/>
</dbReference>
<dbReference type="AlphaFoldDB" id="A0A328FB46"/>
<reference evidence="5 8" key="2">
    <citation type="submission" date="2019-02" db="EMBL/GenBank/DDBJ databases">
        <title>Complete genome sequence of Desulfobacter hydrogenophilus AcRS1.</title>
        <authorList>
            <person name="Marietou A."/>
            <person name="Lund M.B."/>
            <person name="Marshall I.P.G."/>
            <person name="Schreiber L."/>
            <person name="Jorgensen B."/>
        </authorList>
    </citation>
    <scope>NUCLEOTIDE SEQUENCE [LARGE SCALE GENOMIC DNA]</scope>
    <source>
        <strain evidence="5 8">AcRS1</strain>
    </source>
</reference>
<dbReference type="GO" id="GO:0051536">
    <property type="term" value="F:iron-sulfur cluster binding"/>
    <property type="evidence" value="ECO:0007669"/>
    <property type="project" value="UniProtKB-KW"/>
</dbReference>
<dbReference type="EMBL" id="CP036313">
    <property type="protein sequence ID" value="QBH12072.1"/>
    <property type="molecule type" value="Genomic_DNA"/>
</dbReference>
<keyword evidence="2" id="KW-0408">Iron</keyword>
<dbReference type="PROSITE" id="PS51379">
    <property type="entry name" value="4FE4S_FER_2"/>
    <property type="match status" value="2"/>
</dbReference>
<dbReference type="PRINTS" id="PR00368">
    <property type="entry name" value="FADPNR"/>
</dbReference>
<dbReference type="InterPro" id="IPR036188">
    <property type="entry name" value="FAD/NAD-bd_sf"/>
</dbReference>
<dbReference type="Proteomes" id="UP000248798">
    <property type="component" value="Unassembled WGS sequence"/>
</dbReference>
<proteinExistence type="predicted"/>
<dbReference type="InterPro" id="IPR036485">
    <property type="entry name" value="Glu_synth_asu_C_sf"/>
</dbReference>
<name>A0A328FB46_9BACT</name>
<dbReference type="Proteomes" id="UP000293902">
    <property type="component" value="Chromosome"/>
</dbReference>
<feature type="domain" description="4Fe-4S ferredoxin-type" evidence="4">
    <location>
        <begin position="743"/>
        <end position="772"/>
    </location>
</feature>
<dbReference type="RefSeq" id="WP_111959761.1">
    <property type="nucleotide sequence ID" value="NZ_CP036313.1"/>
</dbReference>
<evidence type="ECO:0000259" key="4">
    <source>
        <dbReference type="PROSITE" id="PS51379"/>
    </source>
</evidence>
<sequence length="776" mass="84153">MMKSDYIFIAGKRDEKRISSRVLEETIHQHIKRGNRKLEVQAFGQHGIGGRLWDCAPDRIDIRIIGHSGQRTGSLGTPNTRIEVMGPASDDIGWLNAGAEIIVHESASNGVMNGAAQGKVFVGGSIGARGMTMTKRNPRFEPPELWVLGTAGDYFGEFMAGGIAVVCGLNAVNPEQVLGYRPLVGMVSGKVFVRGDAKSYSDKDAKEVDLDDQEWQWLTQGLKIFLKKIEQPKLFGELAVREDWRLFEAKNPHEKAEGPERKSVSWFREQVWDAELGRGGLIGDLQETEKGTVPVITKGEYRRYIPVWEHGKYISPCQASCPTGIPVQQRWAMIRTDNIDEAISMGLEYSPFPATVCGHLCPSPCMASCTRNLSYMAPINVRLLGQAAQNIKPPKPAKESRKKVAVIGGGPGGISAAWQLTMKGHTATVFEAGQNIAGKISALIPESRIPADTLNAEIDRIKSYIKDIRLGEKVDAKKFKEIKNSHDYVVVAAGGNKPRSLPIKGAERALFANDFLEKAKANKIKPGKKIVIIGAGNVGCDVATEAHRLGAVDITLIDVQKPAAFGKEREDAEECGAHFRWPVFTEEINSQGIKLESGEILPANTVVISIGDVPDLSFLDEGIELERGFVKVNEAGRSSDEKVFAIGDAVGPGLITNAIGAGRRTAIVIDQLLKGQAPDMEGLAPMIDTRRVNLTYYNPIHDANTLEACGEECASCGNCKDCGICVAVCPEGAISRQEKATGFEYVVDGSKCIGCGFCKGACPCGVWELIPNTPLM</sequence>
<dbReference type="SUPFAM" id="SSF69336">
    <property type="entry name" value="Alpha subunit of glutamate synthase, C-terminal domain"/>
    <property type="match status" value="1"/>
</dbReference>
<dbReference type="SUPFAM" id="SSF54862">
    <property type="entry name" value="4Fe-4S ferredoxins"/>
    <property type="match status" value="1"/>
</dbReference>
<dbReference type="Pfam" id="PF07992">
    <property type="entry name" value="Pyr_redox_2"/>
    <property type="match status" value="1"/>
</dbReference>
<dbReference type="Gene3D" id="3.50.50.60">
    <property type="entry name" value="FAD/NAD(P)-binding domain"/>
    <property type="match status" value="2"/>
</dbReference>
<dbReference type="SUPFAM" id="SSF51905">
    <property type="entry name" value="FAD/NAD(P)-binding domain"/>
    <property type="match status" value="1"/>
</dbReference>
<dbReference type="InterPro" id="IPR051394">
    <property type="entry name" value="Glutamate_Synthase"/>
</dbReference>
<evidence type="ECO:0000256" key="1">
    <source>
        <dbReference type="ARBA" id="ARBA00022723"/>
    </source>
</evidence>
<reference evidence="6 7" key="1">
    <citation type="submission" date="2018-06" db="EMBL/GenBank/DDBJ databases">
        <title>Complete Genome Sequence of Desulfobacter hydrogenophilus (DSM3380).</title>
        <authorList>
            <person name="Marietou A."/>
            <person name="Schreiber L."/>
            <person name="Marshall I."/>
            <person name="Jorgensen B."/>
        </authorList>
    </citation>
    <scope>NUCLEOTIDE SEQUENCE [LARGE SCALE GENOMIC DNA]</scope>
    <source>
        <strain evidence="6 7">DSM 3380</strain>
    </source>
</reference>
<dbReference type="InterPro" id="IPR002489">
    <property type="entry name" value="Glu_synth_asu_C"/>
</dbReference>
<gene>
    <name evidence="6" type="ORF">DO021_19430</name>
    <name evidence="5" type="ORF">EYB58_03525</name>
</gene>
<organism evidence="6 7">
    <name type="scientific">Desulfobacter hydrogenophilus</name>
    <dbReference type="NCBI Taxonomy" id="2291"/>
    <lineage>
        <taxon>Bacteria</taxon>
        <taxon>Pseudomonadati</taxon>
        <taxon>Thermodesulfobacteriota</taxon>
        <taxon>Desulfobacteria</taxon>
        <taxon>Desulfobacterales</taxon>
        <taxon>Desulfobacteraceae</taxon>
        <taxon>Desulfobacter</taxon>
    </lineage>
</organism>
<dbReference type="OrthoDB" id="9803192at2"/>
<dbReference type="InterPro" id="IPR017900">
    <property type="entry name" value="4Fe4S_Fe_S_CS"/>
</dbReference>
<evidence type="ECO:0000256" key="3">
    <source>
        <dbReference type="ARBA" id="ARBA00023014"/>
    </source>
</evidence>
<dbReference type="Pfam" id="PF12838">
    <property type="entry name" value="Fer4_7"/>
    <property type="match status" value="1"/>
</dbReference>